<dbReference type="InterPro" id="IPR003597">
    <property type="entry name" value="Ig_C1-set"/>
</dbReference>
<dbReference type="Gene3D" id="2.60.40.10">
    <property type="entry name" value="Immunoglobulins"/>
    <property type="match status" value="1"/>
</dbReference>
<keyword evidence="9" id="KW-0491">MHC II</keyword>
<dbReference type="GO" id="GO:0042613">
    <property type="term" value="C:MHC class II protein complex"/>
    <property type="evidence" value="ECO:0007669"/>
    <property type="project" value="UniProtKB-KW"/>
</dbReference>
<sequence>FRQVYIFPICRDVKCQRICVLLLICEEFVAEFPRSYVTEISTECYYTNGTEQVRFFDRYIYNKKEYLYFDSKVGLFAGTTELGRQYAERLNKDKGILDNARAAVDRFCKPNYFAVEKFVLERKVKPTAKVTPTKVMGMHPGMIVCHVTGFYPSKIKVKWLRNGEEVTSDVTSTELLQNGDWTYQVHVFLELTPKSGDTYTCRVEHNSLYGPLEIRWAEPGMSELERSKVLTGIGGLVLGVIFVVVGLIVYLRNKKGNNSTKCFALLE</sequence>
<dbReference type="FunFam" id="3.10.320.10:FF:000001">
    <property type="entry name" value="HLA class II histocompatibility antigen, DRB1-1 beta chain"/>
    <property type="match status" value="1"/>
</dbReference>
<dbReference type="GeneTree" id="ENSGT00950000183127"/>
<evidence type="ECO:0000256" key="4">
    <source>
        <dbReference type="ARBA" id="ARBA00022989"/>
    </source>
</evidence>
<proteinExistence type="predicted"/>
<reference evidence="12" key="2">
    <citation type="submission" date="2025-08" db="UniProtKB">
        <authorList>
            <consortium name="Ensembl"/>
        </authorList>
    </citation>
    <scope>IDENTIFICATION</scope>
</reference>
<dbReference type="InterPro" id="IPR003006">
    <property type="entry name" value="Ig/MHC_CS"/>
</dbReference>
<dbReference type="SUPFAM" id="SSF48726">
    <property type="entry name" value="Immunoglobulin"/>
    <property type="match status" value="1"/>
</dbReference>
<dbReference type="Ensembl" id="ENSLACT00000008726.1">
    <property type="protein sequence ID" value="ENSLACP00000008658.1"/>
    <property type="gene ID" value="ENSLACG00000007653.1"/>
</dbReference>
<dbReference type="InterPro" id="IPR036179">
    <property type="entry name" value="Ig-like_dom_sf"/>
</dbReference>
<dbReference type="InterPro" id="IPR050160">
    <property type="entry name" value="MHC/Immunoglobulin"/>
</dbReference>
<dbReference type="Pfam" id="PF00969">
    <property type="entry name" value="MHC_II_beta"/>
    <property type="match status" value="1"/>
</dbReference>
<dbReference type="HOGENOM" id="CLU_047501_13_1_1"/>
<reference evidence="12" key="3">
    <citation type="submission" date="2025-09" db="UniProtKB">
        <authorList>
            <consortium name="Ensembl"/>
        </authorList>
    </citation>
    <scope>IDENTIFICATION</scope>
</reference>
<keyword evidence="6 10" id="KW-0472">Membrane</keyword>
<keyword evidence="4 10" id="KW-1133">Transmembrane helix</keyword>
<dbReference type="InterPro" id="IPR000353">
    <property type="entry name" value="MHC_II_b_N"/>
</dbReference>
<dbReference type="InParanoid" id="H3AG87"/>
<evidence type="ECO:0000256" key="9">
    <source>
        <dbReference type="ARBA" id="ARBA00023182"/>
    </source>
</evidence>
<dbReference type="eggNOG" id="ENOG502RYNI">
    <property type="taxonomic scope" value="Eukaryota"/>
</dbReference>
<dbReference type="SMART" id="SM00921">
    <property type="entry name" value="MHC_II_beta"/>
    <property type="match status" value="1"/>
</dbReference>
<evidence type="ECO:0000313" key="13">
    <source>
        <dbReference type="Proteomes" id="UP000008672"/>
    </source>
</evidence>
<evidence type="ECO:0000256" key="1">
    <source>
        <dbReference type="ARBA" id="ARBA00004479"/>
    </source>
</evidence>
<evidence type="ECO:0000313" key="12">
    <source>
        <dbReference type="Ensembl" id="ENSLACP00000008658.1"/>
    </source>
</evidence>
<accession>H3AG87</accession>
<protein>
    <recommendedName>
        <fullName evidence="11">Ig-like domain-containing protein</fullName>
    </recommendedName>
</protein>
<dbReference type="PANTHER" id="PTHR19944">
    <property type="entry name" value="MHC CLASS II-RELATED"/>
    <property type="match status" value="1"/>
</dbReference>
<dbReference type="InterPro" id="IPR014745">
    <property type="entry name" value="MHC_II_a/b_N"/>
</dbReference>
<dbReference type="PANTHER" id="PTHR19944:SF99">
    <property type="entry name" value="HLA CLASS II HISTOCOMPATIBILITY ANTIGEN, DRB1 BETA CHAIN"/>
    <property type="match status" value="1"/>
</dbReference>
<keyword evidence="3" id="KW-0391">Immunity</keyword>
<evidence type="ECO:0000256" key="8">
    <source>
        <dbReference type="ARBA" id="ARBA00023180"/>
    </source>
</evidence>
<dbReference type="SMART" id="SM00407">
    <property type="entry name" value="IGc1"/>
    <property type="match status" value="1"/>
</dbReference>
<reference evidence="13" key="1">
    <citation type="submission" date="2011-08" db="EMBL/GenBank/DDBJ databases">
        <title>The draft genome of Latimeria chalumnae.</title>
        <authorList>
            <person name="Di Palma F."/>
            <person name="Alfoldi J."/>
            <person name="Johnson J."/>
            <person name="Berlin A."/>
            <person name="Gnerre S."/>
            <person name="Jaffe D."/>
            <person name="MacCallum I."/>
            <person name="Young S."/>
            <person name="Walker B.J."/>
            <person name="Lander E."/>
            <person name="Lindblad-Toh K."/>
        </authorList>
    </citation>
    <scope>NUCLEOTIDE SEQUENCE [LARGE SCALE GENOMIC DNA]</scope>
    <source>
        <strain evidence="13">Wild caught</strain>
    </source>
</reference>
<dbReference type="CDD" id="cd05766">
    <property type="entry name" value="IgC1_MHC_II_beta"/>
    <property type="match status" value="1"/>
</dbReference>
<evidence type="ECO:0000256" key="7">
    <source>
        <dbReference type="ARBA" id="ARBA00023157"/>
    </source>
</evidence>
<dbReference type="FunCoup" id="H3AG87">
    <property type="interactions" value="322"/>
</dbReference>
<feature type="transmembrane region" description="Helical" evidence="10">
    <location>
        <begin position="229"/>
        <end position="251"/>
    </location>
</feature>
<keyword evidence="7" id="KW-1015">Disulfide bond</keyword>
<evidence type="ECO:0000256" key="6">
    <source>
        <dbReference type="ARBA" id="ARBA00023136"/>
    </source>
</evidence>
<dbReference type="InterPro" id="IPR011162">
    <property type="entry name" value="MHC_I/II-like_Ag-recog"/>
</dbReference>
<dbReference type="EMBL" id="AFYH01219878">
    <property type="status" value="NOT_ANNOTATED_CDS"/>
    <property type="molecule type" value="Genomic_DNA"/>
</dbReference>
<dbReference type="AlphaFoldDB" id="H3AG87"/>
<dbReference type="STRING" id="7897.ENSLACP00000008658"/>
<keyword evidence="2 10" id="KW-0812">Transmembrane</keyword>
<dbReference type="GO" id="GO:0002504">
    <property type="term" value="P:antigen processing and presentation of peptide or polysaccharide antigen via MHC class II"/>
    <property type="evidence" value="ECO:0007669"/>
    <property type="project" value="UniProtKB-KW"/>
</dbReference>
<dbReference type="Pfam" id="PF07654">
    <property type="entry name" value="C1-set"/>
    <property type="match status" value="1"/>
</dbReference>
<keyword evidence="5" id="KW-1064">Adaptive immunity</keyword>
<dbReference type="Gene3D" id="3.10.320.10">
    <property type="entry name" value="Class II Histocompatibility Antigen, M Beta Chain, Chain B, domain 1"/>
    <property type="match status" value="1"/>
</dbReference>
<keyword evidence="8" id="KW-0325">Glycoprotein</keyword>
<dbReference type="PROSITE" id="PS50835">
    <property type="entry name" value="IG_LIKE"/>
    <property type="match status" value="1"/>
</dbReference>
<dbReference type="EMBL" id="AFYH01219879">
    <property type="status" value="NOT_ANNOTATED_CDS"/>
    <property type="molecule type" value="Genomic_DNA"/>
</dbReference>
<name>H3AG87_LATCH</name>
<dbReference type="OMA" id="RHNYRIE"/>
<comment type="subcellular location">
    <subcellularLocation>
        <location evidence="1">Membrane</location>
        <topology evidence="1">Single-pass type I membrane protein</topology>
    </subcellularLocation>
</comment>
<dbReference type="GO" id="GO:0002250">
    <property type="term" value="P:adaptive immune response"/>
    <property type="evidence" value="ECO:0007669"/>
    <property type="project" value="UniProtKB-KW"/>
</dbReference>
<dbReference type="SUPFAM" id="SSF54452">
    <property type="entry name" value="MHC antigen-recognition domain"/>
    <property type="match status" value="1"/>
</dbReference>
<evidence type="ECO:0000259" key="11">
    <source>
        <dbReference type="PROSITE" id="PS50835"/>
    </source>
</evidence>
<organism evidence="12 13">
    <name type="scientific">Latimeria chalumnae</name>
    <name type="common">Coelacanth</name>
    <dbReference type="NCBI Taxonomy" id="7897"/>
    <lineage>
        <taxon>Eukaryota</taxon>
        <taxon>Metazoa</taxon>
        <taxon>Chordata</taxon>
        <taxon>Craniata</taxon>
        <taxon>Vertebrata</taxon>
        <taxon>Euteleostomi</taxon>
        <taxon>Coelacanthiformes</taxon>
        <taxon>Coelacanthidae</taxon>
        <taxon>Latimeria</taxon>
    </lineage>
</organism>
<evidence type="ECO:0000256" key="10">
    <source>
        <dbReference type="SAM" id="Phobius"/>
    </source>
</evidence>
<evidence type="ECO:0000256" key="5">
    <source>
        <dbReference type="ARBA" id="ARBA00023130"/>
    </source>
</evidence>
<keyword evidence="13" id="KW-1185">Reference proteome</keyword>
<dbReference type="InterPro" id="IPR013783">
    <property type="entry name" value="Ig-like_fold"/>
</dbReference>
<dbReference type="PROSITE" id="PS00290">
    <property type="entry name" value="IG_MHC"/>
    <property type="match status" value="1"/>
</dbReference>
<evidence type="ECO:0000256" key="2">
    <source>
        <dbReference type="ARBA" id="ARBA00022692"/>
    </source>
</evidence>
<feature type="domain" description="Ig-like" evidence="11">
    <location>
        <begin position="126"/>
        <end position="207"/>
    </location>
</feature>
<dbReference type="InterPro" id="IPR007110">
    <property type="entry name" value="Ig-like_dom"/>
</dbReference>
<dbReference type="Proteomes" id="UP000008672">
    <property type="component" value="Unassembled WGS sequence"/>
</dbReference>
<evidence type="ECO:0000256" key="3">
    <source>
        <dbReference type="ARBA" id="ARBA00022859"/>
    </source>
</evidence>